<feature type="non-terminal residue" evidence="2">
    <location>
        <position position="1"/>
    </location>
</feature>
<name>A0ABD0P713_CIRMR</name>
<dbReference type="AlphaFoldDB" id="A0ABD0P713"/>
<feature type="non-terminal residue" evidence="2">
    <location>
        <position position="51"/>
    </location>
</feature>
<keyword evidence="3" id="KW-1185">Reference proteome</keyword>
<dbReference type="EMBL" id="JAMKFB020000018">
    <property type="protein sequence ID" value="KAL0168783.1"/>
    <property type="molecule type" value="Genomic_DNA"/>
</dbReference>
<dbReference type="PANTHER" id="PTHR14709">
    <property type="entry name" value="GLUTAMINE AND SERINE-RICH PROTEIN 1-RELATED"/>
    <property type="match status" value="1"/>
</dbReference>
<evidence type="ECO:0000313" key="2">
    <source>
        <dbReference type="EMBL" id="KAL0168783.1"/>
    </source>
</evidence>
<gene>
    <name evidence="2" type="ORF">M9458_037005</name>
</gene>
<organism evidence="2 3">
    <name type="scientific">Cirrhinus mrigala</name>
    <name type="common">Mrigala</name>
    <dbReference type="NCBI Taxonomy" id="683832"/>
    <lineage>
        <taxon>Eukaryota</taxon>
        <taxon>Metazoa</taxon>
        <taxon>Chordata</taxon>
        <taxon>Craniata</taxon>
        <taxon>Vertebrata</taxon>
        <taxon>Euteleostomi</taxon>
        <taxon>Actinopterygii</taxon>
        <taxon>Neopterygii</taxon>
        <taxon>Teleostei</taxon>
        <taxon>Ostariophysi</taxon>
        <taxon>Cypriniformes</taxon>
        <taxon>Cyprinidae</taxon>
        <taxon>Labeoninae</taxon>
        <taxon>Labeonini</taxon>
        <taxon>Cirrhinus</taxon>
    </lineage>
</organism>
<evidence type="ECO:0000313" key="3">
    <source>
        <dbReference type="Proteomes" id="UP001529510"/>
    </source>
</evidence>
<accession>A0ABD0P713</accession>
<dbReference type="Proteomes" id="UP001529510">
    <property type="component" value="Unassembled WGS sequence"/>
</dbReference>
<feature type="region of interest" description="Disordered" evidence="1">
    <location>
        <begin position="32"/>
        <end position="51"/>
    </location>
</feature>
<comment type="caution">
    <text evidence="2">The sequence shown here is derived from an EMBL/GenBank/DDBJ whole genome shotgun (WGS) entry which is preliminary data.</text>
</comment>
<proteinExistence type="predicted"/>
<dbReference type="PANTHER" id="PTHR14709:SF2">
    <property type="entry name" value="GLUTAMINE AND SERINE-RICH PROTEIN 1"/>
    <property type="match status" value="1"/>
</dbReference>
<sequence length="51" mass="5414">VFDSNQHSTTSSHTTESSVMSFLSAIESRGLQAGPAGSTLLPSFRSPSWQT</sequence>
<dbReference type="InterPro" id="IPR052466">
    <property type="entry name" value="DNA_MethProtect_Complex"/>
</dbReference>
<protein>
    <submittedName>
        <fullName evidence="2">Uncharacterized protein</fullName>
    </submittedName>
</protein>
<evidence type="ECO:0000256" key="1">
    <source>
        <dbReference type="SAM" id="MobiDB-lite"/>
    </source>
</evidence>
<reference evidence="2 3" key="1">
    <citation type="submission" date="2024-05" db="EMBL/GenBank/DDBJ databases">
        <title>Genome sequencing and assembly of Indian major carp, Cirrhinus mrigala (Hamilton, 1822).</title>
        <authorList>
            <person name="Mohindra V."/>
            <person name="Chowdhury L.M."/>
            <person name="Lal K."/>
            <person name="Jena J.K."/>
        </authorList>
    </citation>
    <scope>NUCLEOTIDE SEQUENCE [LARGE SCALE GENOMIC DNA]</scope>
    <source>
        <strain evidence="2">CM1030</strain>
        <tissue evidence="2">Blood</tissue>
    </source>
</reference>